<evidence type="ECO:0000256" key="6">
    <source>
        <dbReference type="ARBA" id="ARBA00042361"/>
    </source>
</evidence>
<protein>
    <recommendedName>
        <fullName evidence="5">Adenosine 5'-monophosphoramidase HINT3</fullName>
    </recommendedName>
    <alternativeName>
        <fullName evidence="6">Histidine triad nucleotide-binding protein 3</fullName>
    </alternativeName>
</protein>
<dbReference type="PANTHER" id="PTHR12486:SF5">
    <property type="entry name" value="ADENOSINE 5'-MONOPHOSPHORAMIDASE HINT3"/>
    <property type="match status" value="1"/>
</dbReference>
<feature type="short sequence motif" description="Histidine triad motif" evidence="7">
    <location>
        <begin position="162"/>
        <end position="166"/>
    </location>
</feature>
<keyword evidence="2" id="KW-0378">Hydrolase</keyword>
<dbReference type="PROSITE" id="PS51084">
    <property type="entry name" value="HIT_2"/>
    <property type="match status" value="1"/>
</dbReference>
<feature type="domain" description="HIT" evidence="8">
    <location>
        <begin position="27"/>
        <end position="178"/>
    </location>
</feature>
<dbReference type="GO" id="GO:0000166">
    <property type="term" value="F:nucleotide binding"/>
    <property type="evidence" value="ECO:0007669"/>
    <property type="project" value="UniProtKB-KW"/>
</dbReference>
<dbReference type="EMBL" id="CAJOAZ010000012">
    <property type="protein sequence ID" value="CAF3487303.1"/>
    <property type="molecule type" value="Genomic_DNA"/>
</dbReference>
<dbReference type="EMBL" id="CAJNOG010000269">
    <property type="protein sequence ID" value="CAF1132123.1"/>
    <property type="molecule type" value="Genomic_DNA"/>
</dbReference>
<gene>
    <name evidence="9" type="ORF">JYZ213_LOCUS23078</name>
    <name evidence="10" type="ORF">OXD698_LOCUS507</name>
</gene>
<comment type="catalytic activity">
    <reaction evidence="3">
        <text>adenosine 5'-phosphoramidate + H2O = NH4(+) + AMP</text>
        <dbReference type="Rhea" id="RHEA:67916"/>
        <dbReference type="ChEBI" id="CHEBI:15377"/>
        <dbReference type="ChEBI" id="CHEBI:28938"/>
        <dbReference type="ChEBI" id="CHEBI:57890"/>
        <dbReference type="ChEBI" id="CHEBI:456215"/>
    </reaction>
</comment>
<evidence type="ECO:0000256" key="7">
    <source>
        <dbReference type="PROSITE-ProRule" id="PRU00464"/>
    </source>
</evidence>
<evidence type="ECO:0000313" key="11">
    <source>
        <dbReference type="Proteomes" id="UP000663845"/>
    </source>
</evidence>
<evidence type="ECO:0000256" key="2">
    <source>
        <dbReference type="ARBA" id="ARBA00022801"/>
    </source>
</evidence>
<accession>A0A814RF35</accession>
<dbReference type="PANTHER" id="PTHR12486">
    <property type="entry name" value="APRATAXIN-RELATED"/>
    <property type="match status" value="1"/>
</dbReference>
<dbReference type="Pfam" id="PF11969">
    <property type="entry name" value="DcpS_C"/>
    <property type="match status" value="1"/>
</dbReference>
<evidence type="ECO:0000256" key="1">
    <source>
        <dbReference type="ARBA" id="ARBA00022741"/>
    </source>
</evidence>
<comment type="caution">
    <text evidence="9">The sequence shown here is derived from an EMBL/GenBank/DDBJ whole genome shotgun (WGS) entry which is preliminary data.</text>
</comment>
<evidence type="ECO:0000256" key="3">
    <source>
        <dbReference type="ARBA" id="ARBA00024472"/>
    </source>
</evidence>
<dbReference type="AlphaFoldDB" id="A0A814RF35"/>
<organism evidence="9 11">
    <name type="scientific">Adineta steineri</name>
    <dbReference type="NCBI Taxonomy" id="433720"/>
    <lineage>
        <taxon>Eukaryota</taxon>
        <taxon>Metazoa</taxon>
        <taxon>Spiralia</taxon>
        <taxon>Gnathifera</taxon>
        <taxon>Rotifera</taxon>
        <taxon>Eurotatoria</taxon>
        <taxon>Bdelloidea</taxon>
        <taxon>Adinetida</taxon>
        <taxon>Adinetidae</taxon>
        <taxon>Adineta</taxon>
    </lineage>
</organism>
<dbReference type="GO" id="GO:0016787">
    <property type="term" value="F:hydrolase activity"/>
    <property type="evidence" value="ECO:0007669"/>
    <property type="project" value="UniProtKB-KW"/>
</dbReference>
<dbReference type="Proteomes" id="UP000663845">
    <property type="component" value="Unassembled WGS sequence"/>
</dbReference>
<evidence type="ECO:0000256" key="4">
    <source>
        <dbReference type="ARBA" id="ARBA00025764"/>
    </source>
</evidence>
<dbReference type="SUPFAM" id="SSF54197">
    <property type="entry name" value="HIT-like"/>
    <property type="match status" value="1"/>
</dbReference>
<evidence type="ECO:0000259" key="8">
    <source>
        <dbReference type="PROSITE" id="PS51084"/>
    </source>
</evidence>
<sequence length="205" mass="23348">MGTNHAKTRSKKGVVYTKTDNEIVDCLFCRIARGESPPNALWYSDDKCSVFIPRGPAARLHLLVVPLEHIQNVSTLTEEHRPLLEHMKKVAIEQLRVHSQRIGSTKFPLLLPRAPPPSHYLFNRGNLLSLSTSTDTPKDDDTSMDSSFVFCFHRPPYNSIDHLHLHAIQKPFQNLRNYIMFAPKSPWHGSLEHVLRDLPSAKAKL</sequence>
<dbReference type="InterPro" id="IPR036265">
    <property type="entry name" value="HIT-like_sf"/>
</dbReference>
<reference evidence="9" key="1">
    <citation type="submission" date="2021-02" db="EMBL/GenBank/DDBJ databases">
        <authorList>
            <person name="Nowell W R."/>
        </authorList>
    </citation>
    <scope>NUCLEOTIDE SEQUENCE</scope>
</reference>
<name>A0A814RF35_9BILA</name>
<dbReference type="InterPro" id="IPR011146">
    <property type="entry name" value="HIT-like"/>
</dbReference>
<dbReference type="Proteomes" id="UP000663844">
    <property type="component" value="Unassembled WGS sequence"/>
</dbReference>
<evidence type="ECO:0000313" key="10">
    <source>
        <dbReference type="EMBL" id="CAF3487303.1"/>
    </source>
</evidence>
<comment type="similarity">
    <text evidence="4">Belongs to the HINT family.</text>
</comment>
<evidence type="ECO:0000313" key="9">
    <source>
        <dbReference type="EMBL" id="CAF1132123.1"/>
    </source>
</evidence>
<proteinExistence type="inferred from homology"/>
<keyword evidence="1" id="KW-0547">Nucleotide-binding</keyword>
<dbReference type="Gene3D" id="3.30.428.10">
    <property type="entry name" value="HIT-like"/>
    <property type="match status" value="1"/>
</dbReference>
<evidence type="ECO:0000256" key="5">
    <source>
        <dbReference type="ARBA" id="ARBA00039802"/>
    </source>
</evidence>